<dbReference type="Proteomes" id="UP001154240">
    <property type="component" value="Unassembled WGS sequence"/>
</dbReference>
<evidence type="ECO:0000256" key="1">
    <source>
        <dbReference type="ARBA" id="ARBA00001946"/>
    </source>
</evidence>
<evidence type="ECO:0000256" key="2">
    <source>
        <dbReference type="ARBA" id="ARBA00004651"/>
    </source>
</evidence>
<accession>A0A9X4MLB8</accession>
<evidence type="ECO:0000256" key="16">
    <source>
        <dbReference type="ARBA" id="ARBA00032853"/>
    </source>
</evidence>
<protein>
    <recommendedName>
        <fullName evidence="6 19">Adenosylcobinamide-GDP ribazoletransferase</fullName>
        <ecNumber evidence="5 19">2.7.8.26</ecNumber>
    </recommendedName>
    <alternativeName>
        <fullName evidence="16 19">Cobalamin synthase</fullName>
    </alternativeName>
    <alternativeName>
        <fullName evidence="15 19">Cobalamin-5'-phosphate synthase</fullName>
    </alternativeName>
</protein>
<reference evidence="20" key="2">
    <citation type="submission" date="2022-10" db="EMBL/GenBank/DDBJ databases">
        <authorList>
            <person name="Aronson H.S."/>
        </authorList>
    </citation>
    <scope>NUCLEOTIDE SEQUENCE</scope>
    <source>
        <strain evidence="20">RS19-109</strain>
    </source>
</reference>
<feature type="transmembrane region" description="Helical" evidence="19">
    <location>
        <begin position="44"/>
        <end position="74"/>
    </location>
</feature>
<dbReference type="AlphaFoldDB" id="A0A9X4MLB8"/>
<evidence type="ECO:0000256" key="17">
    <source>
        <dbReference type="ARBA" id="ARBA00048623"/>
    </source>
</evidence>
<evidence type="ECO:0000256" key="3">
    <source>
        <dbReference type="ARBA" id="ARBA00004663"/>
    </source>
</evidence>
<organism evidence="20 21">
    <name type="scientific">Thiovibrio frasassiensis</name>
    <dbReference type="NCBI Taxonomy" id="2984131"/>
    <lineage>
        <taxon>Bacteria</taxon>
        <taxon>Pseudomonadati</taxon>
        <taxon>Thermodesulfobacteriota</taxon>
        <taxon>Desulfobulbia</taxon>
        <taxon>Desulfobulbales</taxon>
        <taxon>Thiovibrionaceae</taxon>
        <taxon>Thiovibrio</taxon>
    </lineage>
</organism>
<feature type="transmembrane region" description="Helical" evidence="19">
    <location>
        <begin position="108"/>
        <end position="131"/>
    </location>
</feature>
<dbReference type="GO" id="GO:0009236">
    <property type="term" value="P:cobalamin biosynthetic process"/>
    <property type="evidence" value="ECO:0007669"/>
    <property type="project" value="UniProtKB-UniRule"/>
</dbReference>
<keyword evidence="12 19" id="KW-1133">Transmembrane helix</keyword>
<dbReference type="EMBL" id="JAPHEH010000001">
    <property type="protein sequence ID" value="MDG4474872.1"/>
    <property type="molecule type" value="Genomic_DNA"/>
</dbReference>
<comment type="caution">
    <text evidence="20">The sequence shown here is derived from an EMBL/GenBank/DDBJ whole genome shotgun (WGS) entry which is preliminary data.</text>
</comment>
<dbReference type="GO" id="GO:0008818">
    <property type="term" value="F:cobalamin 5'-phosphate synthase activity"/>
    <property type="evidence" value="ECO:0007669"/>
    <property type="project" value="UniProtKB-UniRule"/>
</dbReference>
<dbReference type="Pfam" id="PF02654">
    <property type="entry name" value="CobS"/>
    <property type="match status" value="1"/>
</dbReference>
<evidence type="ECO:0000256" key="11">
    <source>
        <dbReference type="ARBA" id="ARBA00022842"/>
    </source>
</evidence>
<evidence type="ECO:0000256" key="15">
    <source>
        <dbReference type="ARBA" id="ARBA00032605"/>
    </source>
</evidence>
<dbReference type="NCBIfam" id="TIGR00317">
    <property type="entry name" value="cobS"/>
    <property type="match status" value="1"/>
</dbReference>
<evidence type="ECO:0000256" key="13">
    <source>
        <dbReference type="ARBA" id="ARBA00023136"/>
    </source>
</evidence>
<comment type="cofactor">
    <cofactor evidence="1 19">
        <name>Mg(2+)</name>
        <dbReference type="ChEBI" id="CHEBI:18420"/>
    </cofactor>
</comment>
<dbReference type="PANTHER" id="PTHR34148">
    <property type="entry name" value="ADENOSYLCOBINAMIDE-GDP RIBAZOLETRANSFERASE"/>
    <property type="match status" value="1"/>
</dbReference>
<dbReference type="PANTHER" id="PTHR34148:SF1">
    <property type="entry name" value="ADENOSYLCOBINAMIDE-GDP RIBAZOLETRANSFERASE"/>
    <property type="match status" value="1"/>
</dbReference>
<keyword evidence="10 19" id="KW-0812">Transmembrane</keyword>
<keyword evidence="13 19" id="KW-0472">Membrane</keyword>
<comment type="function">
    <text evidence="14 19">Joins adenosylcobinamide-GDP and alpha-ribazole to generate adenosylcobalamin (Ado-cobalamin). Also synthesizes adenosylcobalamin 5'-phosphate from adenosylcobinamide-GDP and alpha-ribazole 5'-phosphate.</text>
</comment>
<reference evidence="20" key="1">
    <citation type="journal article" date="2022" name="bioRxiv">
        <title>Thiovibrio frasassiensisgen. nov., sp. nov., an autotrophic, elemental sulfur disproportionating bacterium isolated from sulfidic karst sediment, and proposal of Thiovibrionaceae fam. nov.</title>
        <authorList>
            <person name="Aronson H."/>
            <person name="Thomas C."/>
            <person name="Bhattacharyya M."/>
            <person name="Eckstein S."/>
            <person name="Jensen S."/>
            <person name="Barco R."/>
            <person name="Macalady J."/>
            <person name="Amend J."/>
        </authorList>
    </citation>
    <scope>NUCLEOTIDE SEQUENCE</scope>
    <source>
        <strain evidence="20">RS19-109</strain>
    </source>
</reference>
<dbReference type="HAMAP" id="MF_00719">
    <property type="entry name" value="CobS"/>
    <property type="match status" value="1"/>
</dbReference>
<sequence length="250" mass="25848">MLLTAKIAIAFLTILPVRLPAELPADGLRRSAGFFPLAGWLIGGFLAGCAWVFMWGGLPPLVSAVLLVACGAWLTRGLHLDGLADLLDGLGGGQTPERRLAIMKDSATGAFGVIGLVLLLGLKVVCLASLLANGGQYLFFVLLAAPVAARWGMATLASGVQYPREVGTGHAFVGKVGLAELALGGLLLTPLIWWHWSAGLIILGAAMLPALWLRFKASKALGGVTGDVLGASCELGEVCGWLAAVVMLTV</sequence>
<evidence type="ECO:0000256" key="5">
    <source>
        <dbReference type="ARBA" id="ARBA00013200"/>
    </source>
</evidence>
<evidence type="ECO:0000256" key="19">
    <source>
        <dbReference type="HAMAP-Rule" id="MF_00719"/>
    </source>
</evidence>
<dbReference type="EC" id="2.7.8.26" evidence="5 19"/>
<keyword evidence="21" id="KW-1185">Reference proteome</keyword>
<feature type="transmembrane region" description="Helical" evidence="19">
    <location>
        <begin position="193"/>
        <end position="213"/>
    </location>
</feature>
<evidence type="ECO:0000256" key="6">
    <source>
        <dbReference type="ARBA" id="ARBA00015850"/>
    </source>
</evidence>
<proteinExistence type="inferred from homology"/>
<dbReference type="InterPro" id="IPR003805">
    <property type="entry name" value="CobS"/>
</dbReference>
<dbReference type="RefSeq" id="WP_307631852.1">
    <property type="nucleotide sequence ID" value="NZ_JAPHEH010000001.1"/>
</dbReference>
<keyword evidence="9 19" id="KW-0808">Transferase</keyword>
<evidence type="ECO:0000256" key="4">
    <source>
        <dbReference type="ARBA" id="ARBA00010561"/>
    </source>
</evidence>
<evidence type="ECO:0000313" key="21">
    <source>
        <dbReference type="Proteomes" id="UP001154240"/>
    </source>
</evidence>
<evidence type="ECO:0000256" key="7">
    <source>
        <dbReference type="ARBA" id="ARBA00022475"/>
    </source>
</evidence>
<comment type="similarity">
    <text evidence="4 19">Belongs to the CobS family.</text>
</comment>
<comment type="catalytic activity">
    <reaction evidence="17 19">
        <text>alpha-ribazole + adenosylcob(III)inamide-GDP = adenosylcob(III)alamin + GMP + H(+)</text>
        <dbReference type="Rhea" id="RHEA:16049"/>
        <dbReference type="ChEBI" id="CHEBI:10329"/>
        <dbReference type="ChEBI" id="CHEBI:15378"/>
        <dbReference type="ChEBI" id="CHEBI:18408"/>
        <dbReference type="ChEBI" id="CHEBI:58115"/>
        <dbReference type="ChEBI" id="CHEBI:60487"/>
        <dbReference type="EC" id="2.7.8.26"/>
    </reaction>
</comment>
<keyword evidence="11 19" id="KW-0460">Magnesium</keyword>
<gene>
    <name evidence="19 20" type="primary">cobS</name>
    <name evidence="20" type="ORF">OLX77_01690</name>
</gene>
<evidence type="ECO:0000256" key="8">
    <source>
        <dbReference type="ARBA" id="ARBA00022573"/>
    </source>
</evidence>
<evidence type="ECO:0000256" key="10">
    <source>
        <dbReference type="ARBA" id="ARBA00022692"/>
    </source>
</evidence>
<dbReference type="GO" id="GO:0051073">
    <property type="term" value="F:adenosylcobinamide-GDP ribazoletransferase activity"/>
    <property type="evidence" value="ECO:0007669"/>
    <property type="project" value="UniProtKB-UniRule"/>
</dbReference>
<name>A0A9X4MLB8_9BACT</name>
<evidence type="ECO:0000256" key="18">
    <source>
        <dbReference type="ARBA" id="ARBA00049504"/>
    </source>
</evidence>
<feature type="transmembrane region" description="Helical" evidence="19">
    <location>
        <begin position="137"/>
        <end position="157"/>
    </location>
</feature>
<keyword evidence="8 19" id="KW-0169">Cobalamin biosynthesis</keyword>
<evidence type="ECO:0000256" key="14">
    <source>
        <dbReference type="ARBA" id="ARBA00025228"/>
    </source>
</evidence>
<evidence type="ECO:0000313" key="20">
    <source>
        <dbReference type="EMBL" id="MDG4474872.1"/>
    </source>
</evidence>
<comment type="catalytic activity">
    <reaction evidence="18 19">
        <text>alpha-ribazole 5'-phosphate + adenosylcob(III)inamide-GDP = adenosylcob(III)alamin 5'-phosphate + GMP + H(+)</text>
        <dbReference type="Rhea" id="RHEA:23560"/>
        <dbReference type="ChEBI" id="CHEBI:15378"/>
        <dbReference type="ChEBI" id="CHEBI:57918"/>
        <dbReference type="ChEBI" id="CHEBI:58115"/>
        <dbReference type="ChEBI" id="CHEBI:60487"/>
        <dbReference type="ChEBI" id="CHEBI:60493"/>
        <dbReference type="EC" id="2.7.8.26"/>
    </reaction>
</comment>
<comment type="subcellular location">
    <subcellularLocation>
        <location evidence="2 19">Cell membrane</location>
        <topology evidence="2 19">Multi-pass membrane protein</topology>
    </subcellularLocation>
</comment>
<comment type="pathway">
    <text evidence="3 19">Cofactor biosynthesis; adenosylcobalamin biosynthesis; adenosylcobalamin from cob(II)yrinate a,c-diamide: step 7/7.</text>
</comment>
<evidence type="ECO:0000256" key="9">
    <source>
        <dbReference type="ARBA" id="ARBA00022679"/>
    </source>
</evidence>
<dbReference type="GO" id="GO:0005886">
    <property type="term" value="C:plasma membrane"/>
    <property type="evidence" value="ECO:0007669"/>
    <property type="project" value="UniProtKB-SubCell"/>
</dbReference>
<keyword evidence="7 19" id="KW-1003">Cell membrane</keyword>
<evidence type="ECO:0000256" key="12">
    <source>
        <dbReference type="ARBA" id="ARBA00022989"/>
    </source>
</evidence>